<reference evidence="5 6" key="1">
    <citation type="submission" date="2018-03" db="EMBL/GenBank/DDBJ databases">
        <title>Genome sequence of Moorella humiferrea DSM 23265.</title>
        <authorList>
            <person name="Poehlein A."/>
            <person name="Daniel R."/>
        </authorList>
    </citation>
    <scope>NUCLEOTIDE SEQUENCE [LARGE SCALE GENOMIC DNA]</scope>
    <source>
        <strain evidence="5 6">DSM 23265</strain>
    </source>
</reference>
<feature type="domain" description="Thioredoxin" evidence="4">
    <location>
        <begin position="29"/>
        <end position="168"/>
    </location>
</feature>
<keyword evidence="6" id="KW-1185">Reference proteome</keyword>
<dbReference type="InterPro" id="IPR013766">
    <property type="entry name" value="Thioredoxin_domain"/>
</dbReference>
<dbReference type="CDD" id="cd02966">
    <property type="entry name" value="TlpA_like_family"/>
    <property type="match status" value="1"/>
</dbReference>
<keyword evidence="3" id="KW-0812">Transmembrane</keyword>
<dbReference type="Gene3D" id="3.40.30.10">
    <property type="entry name" value="Glutaredoxin"/>
    <property type="match status" value="1"/>
</dbReference>
<keyword evidence="2" id="KW-0201">Cytochrome c-type biogenesis</keyword>
<evidence type="ECO:0000256" key="1">
    <source>
        <dbReference type="ARBA" id="ARBA00004196"/>
    </source>
</evidence>
<dbReference type="InterPro" id="IPR050553">
    <property type="entry name" value="Thioredoxin_ResA/DsbE_sf"/>
</dbReference>
<dbReference type="InterPro" id="IPR036249">
    <property type="entry name" value="Thioredoxin-like_sf"/>
</dbReference>
<evidence type="ECO:0000313" key="6">
    <source>
        <dbReference type="Proteomes" id="UP000238415"/>
    </source>
</evidence>
<comment type="subcellular location">
    <subcellularLocation>
        <location evidence="1">Cell envelope</location>
    </subcellularLocation>
</comment>
<gene>
    <name evidence="5" type="primary">resA</name>
    <name evidence="5" type="ORF">MOHU_25550</name>
</gene>
<dbReference type="PANTHER" id="PTHR42852">
    <property type="entry name" value="THIOL:DISULFIDE INTERCHANGE PROTEIN DSBE"/>
    <property type="match status" value="1"/>
</dbReference>
<dbReference type="EMBL" id="PVXM01000058">
    <property type="protein sequence ID" value="PRR69024.1"/>
    <property type="molecule type" value="Genomic_DNA"/>
</dbReference>
<dbReference type="OrthoDB" id="9809733at2"/>
<keyword evidence="3" id="KW-0472">Membrane</keyword>
<dbReference type="SUPFAM" id="SSF52833">
    <property type="entry name" value="Thioredoxin-like"/>
    <property type="match status" value="1"/>
</dbReference>
<organism evidence="5 6">
    <name type="scientific">Neomoorella humiferrea</name>
    <dbReference type="NCBI Taxonomy" id="676965"/>
    <lineage>
        <taxon>Bacteria</taxon>
        <taxon>Bacillati</taxon>
        <taxon>Bacillota</taxon>
        <taxon>Clostridia</taxon>
        <taxon>Neomoorellales</taxon>
        <taxon>Neomoorellaceae</taxon>
        <taxon>Neomoorella</taxon>
    </lineage>
</organism>
<dbReference type="InterPro" id="IPR013740">
    <property type="entry name" value="Redoxin"/>
</dbReference>
<evidence type="ECO:0000313" key="5">
    <source>
        <dbReference type="EMBL" id="PRR69024.1"/>
    </source>
</evidence>
<dbReference type="PANTHER" id="PTHR42852:SF13">
    <property type="entry name" value="PROTEIN DIPZ"/>
    <property type="match status" value="1"/>
</dbReference>
<dbReference type="AlphaFoldDB" id="A0A2T0AKA9"/>
<feature type="transmembrane region" description="Helical" evidence="3">
    <location>
        <begin position="7"/>
        <end position="28"/>
    </location>
</feature>
<dbReference type="InterPro" id="IPR017937">
    <property type="entry name" value="Thioredoxin_CS"/>
</dbReference>
<evidence type="ECO:0000256" key="3">
    <source>
        <dbReference type="SAM" id="Phobius"/>
    </source>
</evidence>
<dbReference type="RefSeq" id="WP_106006465.1">
    <property type="nucleotide sequence ID" value="NZ_CP136419.1"/>
</dbReference>
<evidence type="ECO:0000256" key="2">
    <source>
        <dbReference type="ARBA" id="ARBA00022748"/>
    </source>
</evidence>
<keyword evidence="3" id="KW-1133">Transmembrane helix</keyword>
<dbReference type="GO" id="GO:0016491">
    <property type="term" value="F:oxidoreductase activity"/>
    <property type="evidence" value="ECO:0007669"/>
    <property type="project" value="InterPro"/>
</dbReference>
<dbReference type="Pfam" id="PF08534">
    <property type="entry name" value="Redoxin"/>
    <property type="match status" value="1"/>
</dbReference>
<dbReference type="PROSITE" id="PS51352">
    <property type="entry name" value="THIOREDOXIN_2"/>
    <property type="match status" value="1"/>
</dbReference>
<dbReference type="PROSITE" id="PS00194">
    <property type="entry name" value="THIOREDOXIN_1"/>
    <property type="match status" value="1"/>
</dbReference>
<dbReference type="Proteomes" id="UP000238415">
    <property type="component" value="Unassembled WGS sequence"/>
</dbReference>
<dbReference type="GO" id="GO:0030313">
    <property type="term" value="C:cell envelope"/>
    <property type="evidence" value="ECO:0007669"/>
    <property type="project" value="UniProtKB-SubCell"/>
</dbReference>
<sequence>MVKSLKAPVVIVVIMAVVLIASFILPTLRGSKVTAPDFSLPVLDGGEVNLAGLKGQVVVLNFWATWCPYCVAEMEELDAAAARLAPRGVKVLAVNIMQRETEDSIRRFLGEKRHNYMVLLDAGSRVAGSYGVGGIPTTFIIDRQGQIRRVKQGPLAPGELDNLVKDLL</sequence>
<protein>
    <submittedName>
        <fullName evidence="5">Thiol-disulfide oxidoreductase ResA</fullName>
    </submittedName>
</protein>
<accession>A0A2T0AKA9</accession>
<name>A0A2T0AKA9_9FIRM</name>
<comment type="caution">
    <text evidence="5">The sequence shown here is derived from an EMBL/GenBank/DDBJ whole genome shotgun (WGS) entry which is preliminary data.</text>
</comment>
<dbReference type="GO" id="GO:0017004">
    <property type="term" value="P:cytochrome complex assembly"/>
    <property type="evidence" value="ECO:0007669"/>
    <property type="project" value="UniProtKB-KW"/>
</dbReference>
<evidence type="ECO:0000259" key="4">
    <source>
        <dbReference type="PROSITE" id="PS51352"/>
    </source>
</evidence>
<proteinExistence type="predicted"/>